<dbReference type="OrthoDB" id="416454at2759"/>
<dbReference type="Proteomes" id="UP000233556">
    <property type="component" value="Unassembled WGS sequence"/>
</dbReference>
<name>A0A2I0U4X3_LIMLA</name>
<evidence type="ECO:0000313" key="1">
    <source>
        <dbReference type="EMBL" id="PKU41107.1"/>
    </source>
</evidence>
<accession>A0A2I0U4X3</accession>
<dbReference type="PANTHER" id="PTHR33332">
    <property type="entry name" value="REVERSE TRANSCRIPTASE DOMAIN-CONTAINING PROTEIN"/>
    <property type="match status" value="1"/>
</dbReference>
<dbReference type="EMBL" id="KZ506165">
    <property type="protein sequence ID" value="PKU41107.1"/>
    <property type="molecule type" value="Genomic_DNA"/>
</dbReference>
<dbReference type="AlphaFoldDB" id="A0A2I0U4X3"/>
<reference evidence="2" key="2">
    <citation type="submission" date="2017-12" db="EMBL/GenBank/DDBJ databases">
        <title>Genome sequence of the Bar-tailed Godwit (Limosa lapponica baueri).</title>
        <authorList>
            <person name="Lima N.C.B."/>
            <person name="Parody-Merino A.M."/>
            <person name="Battley P.F."/>
            <person name="Fidler A.E."/>
            <person name="Prosdocimi F."/>
        </authorList>
    </citation>
    <scope>NUCLEOTIDE SEQUENCE [LARGE SCALE GENOMIC DNA]</scope>
</reference>
<proteinExistence type="predicted"/>
<evidence type="ECO:0000313" key="2">
    <source>
        <dbReference type="Proteomes" id="UP000233556"/>
    </source>
</evidence>
<evidence type="ECO:0008006" key="3">
    <source>
        <dbReference type="Google" id="ProtNLM"/>
    </source>
</evidence>
<protein>
    <recommendedName>
        <fullName evidence="3">Rna-directed dna polymerase from mobile element jockey-like</fullName>
    </recommendedName>
</protein>
<keyword evidence="2" id="KW-1185">Reference proteome</keyword>
<gene>
    <name evidence="1" type="ORF">llap_8597</name>
</gene>
<reference evidence="2" key="1">
    <citation type="submission" date="2017-11" db="EMBL/GenBank/DDBJ databases">
        <authorList>
            <person name="Lima N.C."/>
            <person name="Parody-Merino A.M."/>
            <person name="Battley P.F."/>
            <person name="Fidler A.E."/>
            <person name="Prosdocimi F."/>
        </authorList>
    </citation>
    <scope>NUCLEOTIDE SEQUENCE [LARGE SCALE GENOMIC DNA]</scope>
</reference>
<sequence>MLQHLNVFLVVRGPKLNTVFEVQPHQCQVKGYDHFHSPAEHTISDINQDAFGLLGHLGTLLAHIQLAVQQHLQVLFHRKTFQPLFPKPVTLHGVVVPQVQGLALGPVELHTIGLIPLIQLVQIPQSSPSRGESMLRLWQLREGPGDWKRANAAPMFMKVKNEDLGNYRLVSLISIPEELVEQLILGTISSHTKDRKVIRSSHHGMMKKKSHLANPTVCYKELTSLVDEGRAADAAYCNFSKAFDTVSDNIID</sequence>
<organism evidence="1 2">
    <name type="scientific">Limosa lapponica baueri</name>
    <dbReference type="NCBI Taxonomy" id="1758121"/>
    <lineage>
        <taxon>Eukaryota</taxon>
        <taxon>Metazoa</taxon>
        <taxon>Chordata</taxon>
        <taxon>Craniata</taxon>
        <taxon>Vertebrata</taxon>
        <taxon>Euteleostomi</taxon>
        <taxon>Archelosauria</taxon>
        <taxon>Archosauria</taxon>
        <taxon>Dinosauria</taxon>
        <taxon>Saurischia</taxon>
        <taxon>Theropoda</taxon>
        <taxon>Coelurosauria</taxon>
        <taxon>Aves</taxon>
        <taxon>Neognathae</taxon>
        <taxon>Neoaves</taxon>
        <taxon>Charadriiformes</taxon>
        <taxon>Scolopacidae</taxon>
        <taxon>Limosa</taxon>
    </lineage>
</organism>